<comment type="caution">
    <text evidence="1">The sequence shown here is derived from an EMBL/GenBank/DDBJ whole genome shotgun (WGS) entry which is preliminary data.</text>
</comment>
<name>A0A397UT41_9GLOM</name>
<reference evidence="1 2" key="1">
    <citation type="submission" date="2018-06" db="EMBL/GenBank/DDBJ databases">
        <title>Comparative genomics reveals the genomic features of Rhizophagus irregularis, R. cerebriforme, R. diaphanum and Gigaspora rosea, and their symbiotic lifestyle signature.</title>
        <authorList>
            <person name="Morin E."/>
            <person name="San Clemente H."/>
            <person name="Chen E.C.H."/>
            <person name="De La Providencia I."/>
            <person name="Hainaut M."/>
            <person name="Kuo A."/>
            <person name="Kohler A."/>
            <person name="Murat C."/>
            <person name="Tang N."/>
            <person name="Roy S."/>
            <person name="Loubradou J."/>
            <person name="Henrissat B."/>
            <person name="Grigoriev I.V."/>
            <person name="Corradi N."/>
            <person name="Roux C."/>
            <person name="Martin F.M."/>
        </authorList>
    </citation>
    <scope>NUCLEOTIDE SEQUENCE [LARGE SCALE GENOMIC DNA]</scope>
    <source>
        <strain evidence="1 2">DAOM 194757</strain>
    </source>
</reference>
<organism evidence="1 2">
    <name type="scientific">Gigaspora rosea</name>
    <dbReference type="NCBI Taxonomy" id="44941"/>
    <lineage>
        <taxon>Eukaryota</taxon>
        <taxon>Fungi</taxon>
        <taxon>Fungi incertae sedis</taxon>
        <taxon>Mucoromycota</taxon>
        <taxon>Glomeromycotina</taxon>
        <taxon>Glomeromycetes</taxon>
        <taxon>Diversisporales</taxon>
        <taxon>Gigasporaceae</taxon>
        <taxon>Gigaspora</taxon>
    </lineage>
</organism>
<sequence>MANLSKVTMDESATVTQSEILTPKEQAKTFIILVCYDRFEKPHKKLDGVLAILYDLDSVKSFRDIEENILSRTLPEQWGRIKLVHICYQASKTLKADHYDLKSDG</sequence>
<evidence type="ECO:0000313" key="2">
    <source>
        <dbReference type="Proteomes" id="UP000266673"/>
    </source>
</evidence>
<proteinExistence type="predicted"/>
<protein>
    <submittedName>
        <fullName evidence="1">Uncharacterized protein</fullName>
    </submittedName>
</protein>
<accession>A0A397UT41</accession>
<evidence type="ECO:0000313" key="1">
    <source>
        <dbReference type="EMBL" id="RIB12417.1"/>
    </source>
</evidence>
<dbReference type="Proteomes" id="UP000266673">
    <property type="component" value="Unassembled WGS sequence"/>
</dbReference>
<dbReference type="AlphaFoldDB" id="A0A397UT41"/>
<keyword evidence="2" id="KW-1185">Reference proteome</keyword>
<gene>
    <name evidence="1" type="ORF">C2G38_2041847</name>
</gene>
<dbReference type="EMBL" id="QKWP01001027">
    <property type="protein sequence ID" value="RIB12417.1"/>
    <property type="molecule type" value="Genomic_DNA"/>
</dbReference>